<feature type="cross-link" description="Glycyl lysine isopeptide (Gly-Lys) (interchain with K-? in acceptor proteins)" evidence="5">
    <location>
        <position position="83"/>
    </location>
</feature>
<feature type="modified residue" description="1-thioglycine" evidence="5">
    <location>
        <position position="83"/>
    </location>
</feature>
<dbReference type="InParanoid" id="D8LWF5"/>
<dbReference type="AlphaFoldDB" id="D8LWF5"/>
<evidence type="ECO:0000256" key="6">
    <source>
        <dbReference type="RuleBase" id="RU361182"/>
    </source>
</evidence>
<evidence type="ECO:0000256" key="1">
    <source>
        <dbReference type="ARBA" id="ARBA00022490"/>
    </source>
</evidence>
<dbReference type="RefSeq" id="XP_012894192.1">
    <property type="nucleotide sequence ID" value="XM_013038738.1"/>
</dbReference>
<dbReference type="SUPFAM" id="SSF54285">
    <property type="entry name" value="MoaD/ThiS"/>
    <property type="match status" value="1"/>
</dbReference>
<dbReference type="OrthoDB" id="10248987at2759"/>
<proteinExistence type="inferred from homology"/>
<comment type="subcellular location">
    <subcellularLocation>
        <location evidence="5 6">Cytoplasm</location>
    </subcellularLocation>
</comment>
<dbReference type="GO" id="GO:0005829">
    <property type="term" value="C:cytosol"/>
    <property type="evidence" value="ECO:0007669"/>
    <property type="project" value="UniProtKB-UniRule"/>
</dbReference>
<comment type="similarity">
    <text evidence="5 6">Belongs to the URM1 family.</text>
</comment>
<dbReference type="EMBL" id="FN668638">
    <property type="protein sequence ID" value="CBK20144.2"/>
    <property type="molecule type" value="Genomic_DNA"/>
</dbReference>
<dbReference type="GO" id="GO:0002098">
    <property type="term" value="P:tRNA wobble uridine modification"/>
    <property type="evidence" value="ECO:0007669"/>
    <property type="project" value="UniProtKB-UniRule"/>
</dbReference>
<evidence type="ECO:0000313" key="7">
    <source>
        <dbReference type="EMBL" id="CBK20144.2"/>
    </source>
</evidence>
<protein>
    <recommendedName>
        <fullName evidence="5">Ubiquitin-related modifier 1 homolog</fullName>
    </recommendedName>
</protein>
<keyword evidence="2 5" id="KW-1017">Isopeptide bond</keyword>
<evidence type="ECO:0000256" key="2">
    <source>
        <dbReference type="ARBA" id="ARBA00022499"/>
    </source>
</evidence>
<dbReference type="HAMAP" id="MF_03048">
    <property type="entry name" value="Urm1"/>
    <property type="match status" value="1"/>
</dbReference>
<sequence length="83" mass="9492">MDVLFGGRQKLDLDVSLKTIEELIVYLKEKELSEREELFVEGTNLRSGILVLVNDVDWEVLDREKTELNEGDDILFLSTLHGG</sequence>
<dbReference type="Gene3D" id="3.10.20.30">
    <property type="match status" value="1"/>
</dbReference>
<dbReference type="PANTHER" id="PTHR14986">
    <property type="entry name" value="RURM1 PROTEIN"/>
    <property type="match status" value="1"/>
</dbReference>
<evidence type="ECO:0000256" key="5">
    <source>
        <dbReference type="HAMAP-Rule" id="MF_03048"/>
    </source>
</evidence>
<gene>
    <name evidence="7" type="ORF">GSBLH_T00000518001</name>
</gene>
<keyword evidence="3 5" id="KW-0819">tRNA processing</keyword>
<dbReference type="UniPathway" id="UPA00988"/>
<evidence type="ECO:0000313" key="8">
    <source>
        <dbReference type="Proteomes" id="UP000008312"/>
    </source>
</evidence>
<dbReference type="InterPro" id="IPR015221">
    <property type="entry name" value="Urm1"/>
</dbReference>
<organism evidence="7">
    <name type="scientific">Blastocystis hominis</name>
    <dbReference type="NCBI Taxonomy" id="12968"/>
    <lineage>
        <taxon>Eukaryota</taxon>
        <taxon>Sar</taxon>
        <taxon>Stramenopiles</taxon>
        <taxon>Bigyra</taxon>
        <taxon>Opalozoa</taxon>
        <taxon>Opalinata</taxon>
        <taxon>Blastocystidae</taxon>
        <taxon>Blastocystis</taxon>
    </lineage>
</organism>
<name>D8LWF5_BLAHO</name>
<dbReference type="GO" id="GO:0034227">
    <property type="term" value="P:tRNA thio-modification"/>
    <property type="evidence" value="ECO:0007669"/>
    <property type="project" value="UniProtKB-UniRule"/>
</dbReference>
<accession>D8LWF5</accession>
<evidence type="ECO:0000256" key="3">
    <source>
        <dbReference type="ARBA" id="ARBA00022694"/>
    </source>
</evidence>
<keyword evidence="4 5" id="KW-0833">Ubl conjugation pathway</keyword>
<dbReference type="GeneID" id="24917825"/>
<dbReference type="Pfam" id="PF09138">
    <property type="entry name" value="Urm1"/>
    <property type="match status" value="1"/>
</dbReference>
<dbReference type="GO" id="GO:0032447">
    <property type="term" value="P:protein urmylation"/>
    <property type="evidence" value="ECO:0007669"/>
    <property type="project" value="UniProtKB-UniRule"/>
</dbReference>
<keyword evidence="8" id="KW-1185">Reference proteome</keyword>
<comment type="function">
    <text evidence="5">Acts as a sulfur carrier required for 2-thiolation of mcm(5)S(2)U at tRNA wobble positions of cytosolic tRNA(Lys), tRNA(Glu) and tRNA(Gln). Serves as sulfur donor in tRNA 2-thiolation reaction by being thiocarboxylated (-COSH) at its C-terminus by the MOCS3/UBA4 homolog. The sulfur is then transferred to tRNA to form 2-thiolation of mcm(5)S(2)U. Also acts as a ubiquitin-like protein (UBL) that is covalently conjugated via an isopeptide bond to lysine residues of target proteins. The thiocarboxylated form serves as substrate for conjugation and oxidative stress specifically induces the formation of UBL-protein conjugates.</text>
</comment>
<comment type="PTM">
    <text evidence="5">C-terminal thiocarboxylation occurs in 2 steps, it is first acyl-adenylated (-COAMP) via the hesA/moeB/thiF part of the MOCS3/UBA4 homolog, then thiocarboxylated (-COSH) via the rhodanese domain of the MOCS3/UBA4 homolog.</text>
</comment>
<dbReference type="FunCoup" id="D8LWF5">
    <property type="interactions" value="238"/>
</dbReference>
<dbReference type="InterPro" id="IPR012675">
    <property type="entry name" value="Beta-grasp_dom_sf"/>
</dbReference>
<comment type="pathway">
    <text evidence="5 6">tRNA modification; 5-methoxycarbonylmethyl-2-thiouridine-tRNA biosynthesis.</text>
</comment>
<dbReference type="InterPro" id="IPR016155">
    <property type="entry name" value="Mopterin_synth/thiamin_S_b"/>
</dbReference>
<evidence type="ECO:0000256" key="4">
    <source>
        <dbReference type="ARBA" id="ARBA00022786"/>
    </source>
</evidence>
<reference evidence="7" key="1">
    <citation type="submission" date="2010-02" db="EMBL/GenBank/DDBJ databases">
        <title>Sequencing and annotation of the Blastocystis hominis genome.</title>
        <authorList>
            <person name="Wincker P."/>
        </authorList>
    </citation>
    <scope>NUCLEOTIDE SEQUENCE</scope>
    <source>
        <strain evidence="7">Singapore isolate B</strain>
    </source>
</reference>
<dbReference type="OMA" id="DYELQPN"/>
<keyword evidence="1 5" id="KW-0963">Cytoplasm</keyword>
<dbReference type="Proteomes" id="UP000008312">
    <property type="component" value="Unassembled WGS sequence"/>
</dbReference>